<name>A0A3S8U8N6_9RHOB</name>
<keyword evidence="7" id="KW-0256">Endoplasmic reticulum</keyword>
<sequence>MTTIAFILLCHKDPEGIIAQALRLTAAGDCIAIHFDGRSKPAEYDRIRSALAGNPQVTFTKRRVKCGWGEWSLVAATLEALRAAVDAFPGATHFYMLSGDCMPIKTAEHVHQRLETEDADFIESFDFFASDWIKTGIKEERLIYRHWFNERRQKAWFYRSMNLQRQMGLARKVPADLRIRIGSQWWCLRRRTAEAVLAFIDKRPDVTRFFRTTWIPDETFFQTIVAHLVPDREIRSRTLTFLMFTDYGMPVTFYDDHHDLLLAQEYLFARKISPDALTLKERLGTLYVETGRSFPTTADGRRQFEFLTGRGRAGRRFAPRFWETETSVGRGRTLMLVTCKKWHVAKRLVDRVRAATNLPAVDYLFNEEATALPDLGGIETTLEKRMRHRRALVRMLFDYWETDRLILCVDPASTELIQDFYRDRAKVRLLEIDCGFSDDYLVGHARRVGLASANTPPAALAQLLPTIRYDVRFESDRLRDMDLAGHHRMREGASVEENAQALAEFLGIPPDMARQIAATDYLFVD</sequence>
<evidence type="ECO:0000256" key="14">
    <source>
        <dbReference type="ARBA" id="ARBA00042865"/>
    </source>
</evidence>
<gene>
    <name evidence="16" type="ORF">EI545_14220</name>
</gene>
<keyword evidence="17" id="KW-1185">Reference proteome</keyword>
<evidence type="ECO:0000256" key="5">
    <source>
        <dbReference type="ARBA" id="ARBA00022692"/>
    </source>
</evidence>
<dbReference type="EMBL" id="CP034328">
    <property type="protein sequence ID" value="AZL59890.1"/>
    <property type="molecule type" value="Genomic_DNA"/>
</dbReference>
<protein>
    <recommendedName>
        <fullName evidence="14">Peptide O-xylosyltransferase</fullName>
    </recommendedName>
</protein>
<keyword evidence="5" id="KW-0812">Transmembrane</keyword>
<evidence type="ECO:0000256" key="4">
    <source>
        <dbReference type="ARBA" id="ARBA00022679"/>
    </source>
</evidence>
<keyword evidence="11" id="KW-0472">Membrane</keyword>
<keyword evidence="12" id="KW-1015">Disulfide bond</keyword>
<evidence type="ECO:0000256" key="3">
    <source>
        <dbReference type="ARBA" id="ARBA00022676"/>
    </source>
</evidence>
<feature type="domain" description="DUF5928" evidence="15">
    <location>
        <begin position="270"/>
        <end position="525"/>
    </location>
</feature>
<evidence type="ECO:0000256" key="12">
    <source>
        <dbReference type="ARBA" id="ARBA00023157"/>
    </source>
</evidence>
<dbReference type="OrthoDB" id="7943907at2"/>
<dbReference type="GO" id="GO:0016020">
    <property type="term" value="C:membrane"/>
    <property type="evidence" value="ECO:0007669"/>
    <property type="project" value="InterPro"/>
</dbReference>
<evidence type="ECO:0000259" key="15">
    <source>
        <dbReference type="Pfam" id="PF19350"/>
    </source>
</evidence>
<dbReference type="Pfam" id="PF19350">
    <property type="entry name" value="DUF5928"/>
    <property type="match status" value="1"/>
</dbReference>
<reference evidence="16 17" key="1">
    <citation type="submission" date="2018-12" db="EMBL/GenBank/DDBJ databases">
        <title>Complete genome sequencing of Tabrizicola sp. K13M18.</title>
        <authorList>
            <person name="Bae J.-W."/>
        </authorList>
    </citation>
    <scope>NUCLEOTIDE SEQUENCE [LARGE SCALE GENOMIC DNA]</scope>
    <source>
        <strain evidence="16 17">K13M18</strain>
    </source>
</reference>
<dbReference type="GO" id="GO:0015012">
    <property type="term" value="P:heparan sulfate proteoglycan biosynthetic process"/>
    <property type="evidence" value="ECO:0007669"/>
    <property type="project" value="TreeGrafter"/>
</dbReference>
<dbReference type="GO" id="GO:0030158">
    <property type="term" value="F:protein xylosyltransferase activity"/>
    <property type="evidence" value="ECO:0007669"/>
    <property type="project" value="InterPro"/>
</dbReference>
<keyword evidence="6" id="KW-0479">Metal-binding</keyword>
<keyword evidence="9" id="KW-1133">Transmembrane helix</keyword>
<organism evidence="16 17">
    <name type="scientific">Tabrizicola piscis</name>
    <dbReference type="NCBI Taxonomy" id="2494374"/>
    <lineage>
        <taxon>Bacteria</taxon>
        <taxon>Pseudomonadati</taxon>
        <taxon>Pseudomonadota</taxon>
        <taxon>Alphaproteobacteria</taxon>
        <taxon>Rhodobacterales</taxon>
        <taxon>Paracoccaceae</taxon>
        <taxon>Tabrizicola</taxon>
    </lineage>
</organism>
<dbReference type="InterPro" id="IPR043538">
    <property type="entry name" value="XYLT"/>
</dbReference>
<keyword evidence="13" id="KW-0325">Glycoprotein</keyword>
<dbReference type="GO" id="GO:0050650">
    <property type="term" value="P:chondroitin sulfate proteoglycan biosynthetic process"/>
    <property type="evidence" value="ECO:0007669"/>
    <property type="project" value="TreeGrafter"/>
</dbReference>
<dbReference type="KEGG" id="taw:EI545_14220"/>
<keyword evidence="4 16" id="KW-0808">Transferase</keyword>
<dbReference type="PANTHER" id="PTHR46025">
    <property type="entry name" value="XYLOSYLTRANSFERASE OXT"/>
    <property type="match status" value="1"/>
</dbReference>
<evidence type="ECO:0000256" key="1">
    <source>
        <dbReference type="ARBA" id="ARBA00004323"/>
    </source>
</evidence>
<dbReference type="GO" id="GO:0046872">
    <property type="term" value="F:metal ion binding"/>
    <property type="evidence" value="ECO:0007669"/>
    <property type="project" value="UniProtKB-KW"/>
</dbReference>
<accession>A0A3S8U8N6</accession>
<dbReference type="Proteomes" id="UP000282002">
    <property type="component" value="Chromosome"/>
</dbReference>
<evidence type="ECO:0000256" key="8">
    <source>
        <dbReference type="ARBA" id="ARBA00022968"/>
    </source>
</evidence>
<keyword evidence="3" id="KW-0328">Glycosyltransferase</keyword>
<evidence type="ECO:0000256" key="7">
    <source>
        <dbReference type="ARBA" id="ARBA00022824"/>
    </source>
</evidence>
<keyword evidence="8" id="KW-0735">Signal-anchor</keyword>
<dbReference type="PANTHER" id="PTHR46025:SF3">
    <property type="entry name" value="XYLOSYLTRANSFERASE OXT"/>
    <property type="match status" value="1"/>
</dbReference>
<evidence type="ECO:0000313" key="16">
    <source>
        <dbReference type="EMBL" id="AZL59890.1"/>
    </source>
</evidence>
<evidence type="ECO:0000256" key="10">
    <source>
        <dbReference type="ARBA" id="ARBA00023034"/>
    </source>
</evidence>
<comment type="subcellular location">
    <subcellularLocation>
        <location evidence="2">Endoplasmic reticulum membrane</location>
        <topology evidence="2">Single-pass type II membrane protein</topology>
    </subcellularLocation>
    <subcellularLocation>
        <location evidence="1">Golgi apparatus membrane</location>
        <topology evidence="1">Single-pass type II membrane protein</topology>
    </subcellularLocation>
</comment>
<dbReference type="RefSeq" id="WP_125326085.1">
    <property type="nucleotide sequence ID" value="NZ_CP034328.1"/>
</dbReference>
<evidence type="ECO:0000256" key="6">
    <source>
        <dbReference type="ARBA" id="ARBA00022723"/>
    </source>
</evidence>
<evidence type="ECO:0000256" key="9">
    <source>
        <dbReference type="ARBA" id="ARBA00022989"/>
    </source>
</evidence>
<evidence type="ECO:0000256" key="13">
    <source>
        <dbReference type="ARBA" id="ARBA00023180"/>
    </source>
</evidence>
<dbReference type="Pfam" id="PF02485">
    <property type="entry name" value="Branch"/>
    <property type="match status" value="1"/>
</dbReference>
<evidence type="ECO:0000256" key="2">
    <source>
        <dbReference type="ARBA" id="ARBA00004648"/>
    </source>
</evidence>
<dbReference type="InterPro" id="IPR003406">
    <property type="entry name" value="Glyco_trans_14"/>
</dbReference>
<dbReference type="InterPro" id="IPR045972">
    <property type="entry name" value="DUF5928"/>
</dbReference>
<evidence type="ECO:0000313" key="17">
    <source>
        <dbReference type="Proteomes" id="UP000282002"/>
    </source>
</evidence>
<dbReference type="AlphaFoldDB" id="A0A3S8U8N6"/>
<proteinExistence type="predicted"/>
<keyword evidence="10" id="KW-0333">Golgi apparatus</keyword>
<evidence type="ECO:0000256" key="11">
    <source>
        <dbReference type="ARBA" id="ARBA00023136"/>
    </source>
</evidence>